<dbReference type="PANTHER" id="PTHR31118:SF32">
    <property type="entry name" value="KYNURENINE FORMAMIDASE"/>
    <property type="match status" value="1"/>
</dbReference>
<dbReference type="Pfam" id="PF04199">
    <property type="entry name" value="Cyclase"/>
    <property type="match status" value="2"/>
</dbReference>
<protein>
    <recommendedName>
        <fullName evidence="5">Cyclase</fullName>
    </recommendedName>
</protein>
<dbReference type="STRING" id="180088.A0A1J8QWP7"/>
<dbReference type="Proteomes" id="UP000183567">
    <property type="component" value="Unassembled WGS sequence"/>
</dbReference>
<evidence type="ECO:0000256" key="2">
    <source>
        <dbReference type="SAM" id="MobiDB-lite"/>
    </source>
</evidence>
<evidence type="ECO:0000313" key="4">
    <source>
        <dbReference type="Proteomes" id="UP000183567"/>
    </source>
</evidence>
<sequence>MPPKSLIDLSHPLTSQTTIYPGDPPFVMHSVCNIPTDGYTVHALSLGTHTGTHVDAPFHFFAQGQKLHELPLERFVGRALVVDVRHLARARGRIEWRDVRESFDSSTSAGASSRGALASLGPRSEGKIDIVLFWTGWDGWWGERRYFDHPYFGREVAEELLEMGVRLVGVDTLSPDETVLVQDGGEERMHTFAMHEVLLGRGCLICENLVNLGALVGGGDSGGEVWAGKEARVAHLWSSGLMSLAPTLYNSARPDIPAGAMIDLTHTLTTSTEAPMSIWPGHPRLQMNKVASIPEHDANVTAISLGSHTGTHIDAPNHFIADGLSIDKYDMNKLMGRALVIDVRGKKARETITWEDMEKWEGGMHEGVIVLMCTGWSQYWGKDHYEEHPFIDLNAAKKLVERGVRVIGCDTLSPDEMCSPTSEVHKVILGAGGAIAENLRGVEEVLGLKEPVTSTKPVQESGGWEILPSSSSHVRYGSVSWSFDSQHSGVKPPHYHGSLLRTSRPRRRYTVIWNAEPFGPSQHPTTLPHNSAEEWTQSDLLNHQFIAVKVAEEVLGSYELDVGFSHSIMPDLTLDKSYFSRVRLSADVDEQEVQFGRSQWAALAQDLIGHIHLSRTISTPDLDASRPQSSLSSLEYDSEPSTDSDLPRTPTQRNIFFDVEVHQPSPVLNIRGLPPPKALNGSAQTFTPTSGARSKCSHTLISPSSGSRSSPRSGSSPAQVNFTFPAINGNYLPQGLKKDDQGFYTSVTPPSSPSRARLESRLSSTRLPHFLSDAQSRSRKASKTRVIVDQMKATPVISKKGRPHNHSESEAGSPLSAESPSSPSDVGSTKCSGSTNSEDQDPDAVFTAGNNRWTELPLAPMPNVKAPFPSSNTAARASFPATPAYPDVPFLRPAPAPSFYAVSQCSYIPPPTAWVPIAVPAYPSGMYTRPVVAHVPW</sequence>
<keyword evidence="4" id="KW-1185">Reference proteome</keyword>
<feature type="compositionally biased region" description="Polar residues" evidence="2">
    <location>
        <begin position="626"/>
        <end position="635"/>
    </location>
</feature>
<dbReference type="AlphaFoldDB" id="A0A1J8QWP7"/>
<dbReference type="PANTHER" id="PTHR31118">
    <property type="entry name" value="CYCLASE-LIKE PROTEIN 2"/>
    <property type="match status" value="1"/>
</dbReference>
<evidence type="ECO:0000256" key="1">
    <source>
        <dbReference type="ARBA" id="ARBA00007865"/>
    </source>
</evidence>
<dbReference type="GO" id="GO:0004061">
    <property type="term" value="F:arylformamidase activity"/>
    <property type="evidence" value="ECO:0007669"/>
    <property type="project" value="InterPro"/>
</dbReference>
<reference evidence="3 4" key="1">
    <citation type="submission" date="2016-03" db="EMBL/GenBank/DDBJ databases">
        <title>Comparative genomics of the ectomycorrhizal sister species Rhizopogon vinicolor and Rhizopogon vesiculosus (Basidiomycota: Boletales) reveals a divergence of the mating type B locus.</title>
        <authorList>
            <person name="Mujic A.B."/>
            <person name="Kuo A."/>
            <person name="Tritt A."/>
            <person name="Lipzen A."/>
            <person name="Chen C."/>
            <person name="Johnson J."/>
            <person name="Sharma A."/>
            <person name="Barry K."/>
            <person name="Grigoriev I.V."/>
            <person name="Spatafora J.W."/>
        </authorList>
    </citation>
    <scope>NUCLEOTIDE SEQUENCE [LARGE SCALE GENOMIC DNA]</scope>
    <source>
        <strain evidence="3 4">AM-OR11-056</strain>
    </source>
</reference>
<feature type="compositionally biased region" description="Polar residues" evidence="2">
    <location>
        <begin position="825"/>
        <end position="837"/>
    </location>
</feature>
<dbReference type="Gene3D" id="3.50.30.50">
    <property type="entry name" value="Putative cyclase"/>
    <property type="match status" value="2"/>
</dbReference>
<dbReference type="InterPro" id="IPR037175">
    <property type="entry name" value="KFase_sf"/>
</dbReference>
<feature type="region of interest" description="Disordered" evidence="2">
    <location>
        <begin position="667"/>
        <end position="720"/>
    </location>
</feature>
<evidence type="ECO:0000313" key="3">
    <source>
        <dbReference type="EMBL" id="OJA17801.1"/>
    </source>
</evidence>
<feature type="region of interest" description="Disordered" evidence="2">
    <location>
        <begin position="619"/>
        <end position="650"/>
    </location>
</feature>
<dbReference type="GO" id="GO:0019441">
    <property type="term" value="P:L-tryptophan catabolic process to kynurenine"/>
    <property type="evidence" value="ECO:0007669"/>
    <property type="project" value="InterPro"/>
</dbReference>
<dbReference type="EMBL" id="LVVM01001809">
    <property type="protein sequence ID" value="OJA17801.1"/>
    <property type="molecule type" value="Genomic_DNA"/>
</dbReference>
<name>A0A1J8QWP7_9AGAM</name>
<comment type="similarity">
    <text evidence="1">Belongs to the Cyclase 1 superfamily.</text>
</comment>
<gene>
    <name evidence="3" type="ORF">AZE42_09587</name>
</gene>
<dbReference type="OrthoDB" id="2943086at2759"/>
<feature type="region of interest" description="Disordered" evidence="2">
    <location>
        <begin position="733"/>
        <end position="847"/>
    </location>
</feature>
<feature type="compositionally biased region" description="Low complexity" evidence="2">
    <location>
        <begin position="810"/>
        <end position="824"/>
    </location>
</feature>
<dbReference type="SUPFAM" id="SSF102198">
    <property type="entry name" value="Putative cyclase"/>
    <property type="match status" value="2"/>
</dbReference>
<comment type="caution">
    <text evidence="3">The sequence shown here is derived from an EMBL/GenBank/DDBJ whole genome shotgun (WGS) entry which is preliminary data.</text>
</comment>
<feature type="compositionally biased region" description="Low complexity" evidence="2">
    <location>
        <begin position="702"/>
        <end position="717"/>
    </location>
</feature>
<dbReference type="InterPro" id="IPR007325">
    <property type="entry name" value="KFase/CYL"/>
</dbReference>
<evidence type="ECO:0008006" key="5">
    <source>
        <dbReference type="Google" id="ProtNLM"/>
    </source>
</evidence>
<organism evidence="3 4">
    <name type="scientific">Rhizopogon vesiculosus</name>
    <dbReference type="NCBI Taxonomy" id="180088"/>
    <lineage>
        <taxon>Eukaryota</taxon>
        <taxon>Fungi</taxon>
        <taxon>Dikarya</taxon>
        <taxon>Basidiomycota</taxon>
        <taxon>Agaricomycotina</taxon>
        <taxon>Agaricomycetes</taxon>
        <taxon>Agaricomycetidae</taxon>
        <taxon>Boletales</taxon>
        <taxon>Suillineae</taxon>
        <taxon>Rhizopogonaceae</taxon>
        <taxon>Rhizopogon</taxon>
    </lineage>
</organism>
<proteinExistence type="inferred from homology"/>
<feature type="compositionally biased region" description="Polar residues" evidence="2">
    <location>
        <begin position="681"/>
        <end position="701"/>
    </location>
</feature>
<accession>A0A1J8QWP7</accession>